<name>W1VCC2_9ACTO</name>
<dbReference type="InterPro" id="IPR002104">
    <property type="entry name" value="Integrase_catalytic"/>
</dbReference>
<dbReference type="EMBL" id="AZLV01000817">
    <property type="protein sequence ID" value="ETJ03612.1"/>
    <property type="molecule type" value="Genomic_DNA"/>
</dbReference>
<dbReference type="InterPro" id="IPR013762">
    <property type="entry name" value="Integrase-like_cat_sf"/>
</dbReference>
<proteinExistence type="predicted"/>
<dbReference type="PROSITE" id="PS51898">
    <property type="entry name" value="TYR_RECOMBINASE"/>
    <property type="match status" value="1"/>
</dbReference>
<accession>W1VCC2</accession>
<evidence type="ECO:0000259" key="2">
    <source>
        <dbReference type="PROSITE" id="PS51898"/>
    </source>
</evidence>
<organism evidence="3 4">
    <name type="scientific">Actinomyces urogenitalis DORA_12</name>
    <dbReference type="NCBI Taxonomy" id="1403939"/>
    <lineage>
        <taxon>Bacteria</taxon>
        <taxon>Bacillati</taxon>
        <taxon>Actinomycetota</taxon>
        <taxon>Actinomycetes</taxon>
        <taxon>Actinomycetales</taxon>
        <taxon>Actinomycetaceae</taxon>
        <taxon>Actinomyces</taxon>
    </lineage>
</organism>
<dbReference type="InterPro" id="IPR050090">
    <property type="entry name" value="Tyrosine_recombinase_XerCD"/>
</dbReference>
<evidence type="ECO:0000256" key="1">
    <source>
        <dbReference type="ARBA" id="ARBA00023172"/>
    </source>
</evidence>
<reference evidence="3 4" key="1">
    <citation type="submission" date="2013-12" db="EMBL/GenBank/DDBJ databases">
        <title>A Varibaculum cambriense genome reconstructed from a premature infant gut community with otherwise low bacterial novelty that shifts toward anaerobic metabolism during the third week of life.</title>
        <authorList>
            <person name="Brown C.T."/>
            <person name="Sharon I."/>
            <person name="Thomas B.C."/>
            <person name="Castelle C.J."/>
            <person name="Morowitz M.J."/>
            <person name="Banfield J.F."/>
        </authorList>
    </citation>
    <scope>NUCLEOTIDE SEQUENCE [LARGE SCALE GENOMIC DNA]</scope>
    <source>
        <strain evidence="4">DORA_12</strain>
    </source>
</reference>
<dbReference type="Gene3D" id="1.10.443.10">
    <property type="entry name" value="Intergrase catalytic core"/>
    <property type="match status" value="1"/>
</dbReference>
<dbReference type="CDD" id="cd01189">
    <property type="entry name" value="INT_ICEBs1_C_like"/>
    <property type="match status" value="1"/>
</dbReference>
<dbReference type="InterPro" id="IPR011010">
    <property type="entry name" value="DNA_brk_join_enz"/>
</dbReference>
<gene>
    <name evidence="3" type="ORF">Q605_AUC00817G0001</name>
</gene>
<evidence type="ECO:0000313" key="3">
    <source>
        <dbReference type="EMBL" id="ETJ03612.1"/>
    </source>
</evidence>
<dbReference type="PANTHER" id="PTHR30349">
    <property type="entry name" value="PHAGE INTEGRASE-RELATED"/>
    <property type="match status" value="1"/>
</dbReference>
<dbReference type="GO" id="GO:0003677">
    <property type="term" value="F:DNA binding"/>
    <property type="evidence" value="ECO:0007669"/>
    <property type="project" value="InterPro"/>
</dbReference>
<protein>
    <recommendedName>
        <fullName evidence="2">Tyr recombinase domain-containing protein</fullName>
    </recommendedName>
</protein>
<dbReference type="GO" id="GO:0015074">
    <property type="term" value="P:DNA integration"/>
    <property type="evidence" value="ECO:0007669"/>
    <property type="project" value="InterPro"/>
</dbReference>
<dbReference type="AlphaFoldDB" id="W1VCC2"/>
<dbReference type="Pfam" id="PF00589">
    <property type="entry name" value="Phage_integrase"/>
    <property type="match status" value="1"/>
</dbReference>
<dbReference type="SUPFAM" id="SSF56349">
    <property type="entry name" value="DNA breaking-rejoining enzymes"/>
    <property type="match status" value="1"/>
</dbReference>
<dbReference type="Proteomes" id="UP000018852">
    <property type="component" value="Unassembled WGS sequence"/>
</dbReference>
<keyword evidence="1" id="KW-0233">DNA recombination</keyword>
<sequence>LRALDKAGRGGGLSKTSVNYLRRLLRRILRAAIVEGYTVPDPVMMAPLPQKGTSDRTAIAPADCGRLLDAAAVRDQWTEPIVPPGVTGRAAREIRRQHHRGMEVHHSRWLAAILQGMRQGECLGLTWDRVDLHNKVIRVDRQMVELGRNDDPHASGLDYVQISGGYWWGPPKSEAGERDIPLIPAMVEALKEWKKVSPQSPDGLVWPRPSGAPYSKSDDRAAFRGLQDAAGVHKGGRGTAEAPWVYYVVHEARHSTATLLMALDVPAPVIIAIMGHSTIASTRRYQHADIDQARRALEGVAGLLQIEAPDVAQQ</sequence>
<feature type="domain" description="Tyr recombinase" evidence="2">
    <location>
        <begin position="81"/>
        <end position="298"/>
    </location>
</feature>
<dbReference type="PANTHER" id="PTHR30349:SF64">
    <property type="entry name" value="PROPHAGE INTEGRASE INTD-RELATED"/>
    <property type="match status" value="1"/>
</dbReference>
<evidence type="ECO:0000313" key="4">
    <source>
        <dbReference type="Proteomes" id="UP000018852"/>
    </source>
</evidence>
<dbReference type="PATRIC" id="fig|1403939.3.peg.1157"/>
<dbReference type="GO" id="GO:0006310">
    <property type="term" value="P:DNA recombination"/>
    <property type="evidence" value="ECO:0007669"/>
    <property type="project" value="UniProtKB-KW"/>
</dbReference>
<comment type="caution">
    <text evidence="3">The sequence shown here is derived from an EMBL/GenBank/DDBJ whole genome shotgun (WGS) entry which is preliminary data.</text>
</comment>
<feature type="non-terminal residue" evidence="3">
    <location>
        <position position="1"/>
    </location>
</feature>